<dbReference type="Proteomes" id="UP000001549">
    <property type="component" value="Chromosome"/>
</dbReference>
<keyword evidence="4" id="KW-1185">Reference proteome</keyword>
<dbReference type="HOGENOM" id="CLU_2246002_0_0_11"/>
<gene>
    <name evidence="3" type="ordered locus">FsymDg_3581</name>
</gene>
<reference evidence="3 4" key="1">
    <citation type="submission" date="2011-05" db="EMBL/GenBank/DDBJ databases">
        <title>Complete sequence of chromosome of Frankia symbiont of Datisca glomerata.</title>
        <authorList>
            <consortium name="US DOE Joint Genome Institute"/>
            <person name="Lucas S."/>
            <person name="Han J."/>
            <person name="Lapidus A."/>
            <person name="Cheng J.-F."/>
            <person name="Goodwin L."/>
            <person name="Pitluck S."/>
            <person name="Peters L."/>
            <person name="Mikhailova N."/>
            <person name="Chertkov O."/>
            <person name="Teshima H."/>
            <person name="Han C."/>
            <person name="Tapia R."/>
            <person name="Land M."/>
            <person name="Hauser L."/>
            <person name="Kyrpides N."/>
            <person name="Ivanova N."/>
            <person name="Pagani I."/>
            <person name="Berry A."/>
            <person name="Pawlowski K."/>
            <person name="Persson T."/>
            <person name="Vanden Heuvel B."/>
            <person name="Benson D."/>
            <person name="Woyke T."/>
        </authorList>
    </citation>
    <scope>NUCLEOTIDE SEQUENCE [LARGE SCALE GENOMIC DNA]</scope>
    <source>
        <strain evidence="4">4085684</strain>
    </source>
</reference>
<evidence type="ECO:0000256" key="1">
    <source>
        <dbReference type="SAM" id="MobiDB-lite"/>
    </source>
</evidence>
<keyword evidence="2" id="KW-1133">Transmembrane helix</keyword>
<dbReference type="EMBL" id="CP002801">
    <property type="protein sequence ID" value="AEH10860.1"/>
    <property type="molecule type" value="Genomic_DNA"/>
</dbReference>
<dbReference type="KEGG" id="fsy:FsymDg_3581"/>
<feature type="transmembrane region" description="Helical" evidence="2">
    <location>
        <begin position="12"/>
        <end position="31"/>
    </location>
</feature>
<keyword evidence="2" id="KW-0812">Transmembrane</keyword>
<evidence type="ECO:0000256" key="2">
    <source>
        <dbReference type="SAM" id="Phobius"/>
    </source>
</evidence>
<dbReference type="AlphaFoldDB" id="F8B2H8"/>
<name>F8B2H8_9ACTN</name>
<dbReference type="RefSeq" id="WP_013874743.1">
    <property type="nucleotide sequence ID" value="NZ_CAAAGZ010000224.1"/>
</dbReference>
<evidence type="ECO:0000313" key="3">
    <source>
        <dbReference type="EMBL" id="AEH10860.1"/>
    </source>
</evidence>
<feature type="region of interest" description="Disordered" evidence="1">
    <location>
        <begin position="41"/>
        <end position="60"/>
    </location>
</feature>
<accession>F8B2H8</accession>
<keyword evidence="2" id="KW-0472">Membrane</keyword>
<proteinExistence type="predicted"/>
<sequence>MVVFAVVALTAWRPALFALPGFVLILALGGLDRVIVTARGRSPAPDQAQTGPLGLAPSGADRDVDTDMATMVLPRLSAVDDPLTMQTMVIDMRELLEDNPAWMR</sequence>
<evidence type="ECO:0000313" key="4">
    <source>
        <dbReference type="Proteomes" id="UP000001549"/>
    </source>
</evidence>
<protein>
    <submittedName>
        <fullName evidence="3">Uncharacterized protein</fullName>
    </submittedName>
</protein>
<organism evidence="3 4">
    <name type="scientific">Candidatus Protofrankia datiscae</name>
    <dbReference type="NCBI Taxonomy" id="2716812"/>
    <lineage>
        <taxon>Bacteria</taxon>
        <taxon>Bacillati</taxon>
        <taxon>Actinomycetota</taxon>
        <taxon>Actinomycetes</taxon>
        <taxon>Frankiales</taxon>
        <taxon>Frankiaceae</taxon>
        <taxon>Protofrankia</taxon>
    </lineage>
</organism>